<feature type="domain" description="Glycoside hydrolase 123-like N-terminal" evidence="1">
    <location>
        <begin position="846"/>
        <end position="990"/>
    </location>
</feature>
<dbReference type="EnsemblProtists" id="EOD06935">
    <property type="protein sequence ID" value="EOD06935"/>
    <property type="gene ID" value="EMIHUDRAFT_453362"/>
</dbReference>
<proteinExistence type="predicted"/>
<dbReference type="InterPro" id="IPR045711">
    <property type="entry name" value="GH123-like_N"/>
</dbReference>
<dbReference type="RefSeq" id="XP_005759364.1">
    <property type="nucleotide sequence ID" value="XM_005759307.1"/>
</dbReference>
<organism evidence="2 3">
    <name type="scientific">Emiliania huxleyi (strain CCMP1516)</name>
    <dbReference type="NCBI Taxonomy" id="280463"/>
    <lineage>
        <taxon>Eukaryota</taxon>
        <taxon>Haptista</taxon>
        <taxon>Haptophyta</taxon>
        <taxon>Prymnesiophyceae</taxon>
        <taxon>Isochrysidales</taxon>
        <taxon>Noelaerhabdaceae</taxon>
        <taxon>Emiliania</taxon>
    </lineage>
</organism>
<dbReference type="HOGENOM" id="CLU_297501_0_0_1"/>
<dbReference type="Proteomes" id="UP000013827">
    <property type="component" value="Unassembled WGS sequence"/>
</dbReference>
<sequence>MGSHRAELRLRATGGYGAFAWAHVEWRLPGIAVDARMLRLHAAAGGDGSGEEEEREELPLHVTSIDSESVTLLFEPPARPVPRLHLYYLPFVRTACETGPSRACSTPYKLSSADDKCAADFGARVGDSVCCGQTGTLGDASAKCPARAPTCTGYVAGAAWGQCIADARAVQTGARVYLTLARTERDSFYPMEVASLRASGRTLMALRGEFFTFQIGAYAPQTSLALHLRGRRTGGVIGAARLRCINLPSGSAAARDGLHVAVGAVLPLWIGVDVPSDAPADSYRGTVLVSAAWAESGASDESVAVELAVGEDRAVEAGDGEPWRHSRLRWLDSTAGAEEEEAPEQPQPAEECDAGEDGCVQLQRREDAVVLIAPGQGQIALSAHGLPASLKVGSAELLASPVELRLRDGKHDLKLLPLEPRLVAERGPGGSVSWRLLARAHSASATALHVRLSGSFANDGLAEMAAELHVSRRLSPSGSSVNLSDVRLELPLLEAMVPLINGFDVKGGSRPAEVRWRWDKAQSTQDHAQRGLNCRVWLGSAAAGLQLNLQGGGEAAAAVASSCGNDEDGRLQCGDVSDAQFNAALGSREWYNSNRGGATVLPDTTGDHPPAVRLSVHTGELPPLRPGERLRLHWRLLLTPVRGAGGPVRADFATRYFHMQRHIDLGEALDTSPTRPWIILHQGNPLIPYINYPFIDLQPLRRYVRDAHAAGAKVKLYYTVRELSSRAVELWALRALGSEVLISSRGKAAGHAWLREHLRANYTAAWHEVLTDGEVDAAVQTPAFTSRWDNYWIEGILWLVRNIGIDGIYLDGAPYERTLYPYLDSIWFGEQCEYRTFSPPMWLAEGLVHGMTCRIYPDPWKCNPRPLWAALDAMGMLRPRLLGWWDPACPVSLLAPTVEYGHGGGRGPAAVASVFIGDGAAGSPPRFAVAVANWADHPVEVRIRANYSALAALGLRSERKLRLRAREIDGFQSEAHWALGDAIRLEEKGGGVDQGLLLSIL</sequence>
<reference evidence="2" key="2">
    <citation type="submission" date="2024-10" db="UniProtKB">
        <authorList>
            <consortium name="EnsemblProtists"/>
        </authorList>
    </citation>
    <scope>IDENTIFICATION</scope>
</reference>
<name>A0A0D3I6Q0_EMIH1</name>
<dbReference type="AlphaFoldDB" id="A0A0D3I6Q0"/>
<evidence type="ECO:0000313" key="3">
    <source>
        <dbReference type="Proteomes" id="UP000013827"/>
    </source>
</evidence>
<evidence type="ECO:0000313" key="2">
    <source>
        <dbReference type="EnsemblProtists" id="EOD06935"/>
    </source>
</evidence>
<dbReference type="PaxDb" id="2903-EOD06935"/>
<dbReference type="OMA" id="GNPYRGM"/>
<dbReference type="eggNOG" id="ENOG502SRY6">
    <property type="taxonomic scope" value="Eukaryota"/>
</dbReference>
<accession>A0A0D3I6Q0</accession>
<feature type="domain" description="Glycoside hydrolase 123-like N-terminal" evidence="1">
    <location>
        <begin position="204"/>
        <end position="818"/>
    </location>
</feature>
<keyword evidence="3" id="KW-1185">Reference proteome</keyword>
<evidence type="ECO:0000259" key="1">
    <source>
        <dbReference type="Pfam" id="PF19543"/>
    </source>
</evidence>
<dbReference type="KEGG" id="ehx:EMIHUDRAFT_453362"/>
<dbReference type="GeneID" id="17253051"/>
<protein>
    <recommendedName>
        <fullName evidence="1">Glycoside hydrolase 123-like N-terminal domain-containing protein</fullName>
    </recommendedName>
</protein>
<reference evidence="3" key="1">
    <citation type="journal article" date="2013" name="Nature">
        <title>Pan genome of the phytoplankton Emiliania underpins its global distribution.</title>
        <authorList>
            <person name="Read B.A."/>
            <person name="Kegel J."/>
            <person name="Klute M.J."/>
            <person name="Kuo A."/>
            <person name="Lefebvre S.C."/>
            <person name="Maumus F."/>
            <person name="Mayer C."/>
            <person name="Miller J."/>
            <person name="Monier A."/>
            <person name="Salamov A."/>
            <person name="Young J."/>
            <person name="Aguilar M."/>
            <person name="Claverie J.M."/>
            <person name="Frickenhaus S."/>
            <person name="Gonzalez K."/>
            <person name="Herman E.K."/>
            <person name="Lin Y.C."/>
            <person name="Napier J."/>
            <person name="Ogata H."/>
            <person name="Sarno A.F."/>
            <person name="Shmutz J."/>
            <person name="Schroeder D."/>
            <person name="de Vargas C."/>
            <person name="Verret F."/>
            <person name="von Dassow P."/>
            <person name="Valentin K."/>
            <person name="Van de Peer Y."/>
            <person name="Wheeler G."/>
            <person name="Dacks J.B."/>
            <person name="Delwiche C.F."/>
            <person name="Dyhrman S.T."/>
            <person name="Glockner G."/>
            <person name="John U."/>
            <person name="Richards T."/>
            <person name="Worden A.Z."/>
            <person name="Zhang X."/>
            <person name="Grigoriev I.V."/>
            <person name="Allen A.E."/>
            <person name="Bidle K."/>
            <person name="Borodovsky M."/>
            <person name="Bowler C."/>
            <person name="Brownlee C."/>
            <person name="Cock J.M."/>
            <person name="Elias M."/>
            <person name="Gladyshev V.N."/>
            <person name="Groth M."/>
            <person name="Guda C."/>
            <person name="Hadaegh A."/>
            <person name="Iglesias-Rodriguez M.D."/>
            <person name="Jenkins J."/>
            <person name="Jones B.M."/>
            <person name="Lawson T."/>
            <person name="Leese F."/>
            <person name="Lindquist E."/>
            <person name="Lobanov A."/>
            <person name="Lomsadze A."/>
            <person name="Malik S.B."/>
            <person name="Marsh M.E."/>
            <person name="Mackinder L."/>
            <person name="Mock T."/>
            <person name="Mueller-Roeber B."/>
            <person name="Pagarete A."/>
            <person name="Parker M."/>
            <person name="Probert I."/>
            <person name="Quesneville H."/>
            <person name="Raines C."/>
            <person name="Rensing S.A."/>
            <person name="Riano-Pachon D.M."/>
            <person name="Richier S."/>
            <person name="Rokitta S."/>
            <person name="Shiraiwa Y."/>
            <person name="Soanes D.M."/>
            <person name="van der Giezen M."/>
            <person name="Wahlund T.M."/>
            <person name="Williams B."/>
            <person name="Wilson W."/>
            <person name="Wolfe G."/>
            <person name="Wurch L.L."/>
        </authorList>
    </citation>
    <scope>NUCLEOTIDE SEQUENCE</scope>
</reference>
<dbReference type="Pfam" id="PF19543">
    <property type="entry name" value="GH123_N"/>
    <property type="match status" value="2"/>
</dbReference>